<dbReference type="Proteomes" id="UP000218427">
    <property type="component" value="Unassembled WGS sequence"/>
</dbReference>
<dbReference type="InterPro" id="IPR036390">
    <property type="entry name" value="WH_DNA-bd_sf"/>
</dbReference>
<accession>A0ABX4HXI7</accession>
<keyword evidence="8" id="KW-1185">Reference proteome</keyword>
<evidence type="ECO:0000256" key="4">
    <source>
        <dbReference type="ARBA" id="ARBA00023163"/>
    </source>
</evidence>
<organism evidence="7 8">
    <name type="scientific">Microbulbifer flavimaris</name>
    <dbReference type="NCBI Taxonomy" id="1781068"/>
    <lineage>
        <taxon>Bacteria</taxon>
        <taxon>Pseudomonadati</taxon>
        <taxon>Pseudomonadota</taxon>
        <taxon>Gammaproteobacteria</taxon>
        <taxon>Cellvibrionales</taxon>
        <taxon>Microbulbiferaceae</taxon>
        <taxon>Microbulbifer</taxon>
    </lineage>
</organism>
<dbReference type="InterPro" id="IPR000485">
    <property type="entry name" value="AsnC-type_HTH_dom"/>
</dbReference>
<dbReference type="Gene3D" id="1.10.10.10">
    <property type="entry name" value="Winged helix-like DNA-binding domain superfamily/Winged helix DNA-binding domain"/>
    <property type="match status" value="1"/>
</dbReference>
<name>A0ABX4HXI7_9GAMM</name>
<evidence type="ECO:0000256" key="1">
    <source>
        <dbReference type="ARBA" id="ARBA00023015"/>
    </source>
</evidence>
<dbReference type="Gene3D" id="3.30.70.920">
    <property type="match status" value="1"/>
</dbReference>
<dbReference type="PANTHER" id="PTHR30154:SF0">
    <property type="entry name" value="LEUCINE-RESPONSIVE REGULATORY PROTEIN"/>
    <property type="match status" value="1"/>
</dbReference>
<protein>
    <recommendedName>
        <fullName evidence="5">Leucine-responsive regulatory protein</fullName>
    </recommendedName>
</protein>
<keyword evidence="1" id="KW-0805">Transcription regulation</keyword>
<dbReference type="Pfam" id="PF01037">
    <property type="entry name" value="AsnC_trans_reg"/>
    <property type="match status" value="1"/>
</dbReference>
<sequence>MRKRANELSTVDRNILRVLQKNGRTSYAELARQVGLTATPCVERVRRLESDGVIQGYTALINPEFLDAALVVFVQIRLNRSAQDAFEEFRNAVAALPEVQECYLVSGNFDYLIKARVADMSAYRKFYGETLLTLPEVQECTSYVVMEEVKETLEVPVHYNR</sequence>
<evidence type="ECO:0000259" key="6">
    <source>
        <dbReference type="PROSITE" id="PS50956"/>
    </source>
</evidence>
<comment type="caution">
    <text evidence="7">The sequence shown here is derived from an EMBL/GenBank/DDBJ whole genome shotgun (WGS) entry which is preliminary data.</text>
</comment>
<dbReference type="PROSITE" id="PS50956">
    <property type="entry name" value="HTH_ASNC_2"/>
    <property type="match status" value="1"/>
</dbReference>
<feature type="domain" description="HTH asnC-type" evidence="6">
    <location>
        <begin position="8"/>
        <end position="71"/>
    </location>
</feature>
<reference evidence="7" key="1">
    <citation type="submission" date="2017-08" db="EMBL/GenBank/DDBJ databases">
        <title>Microbulbifer marisrubri sp. nov., a halophilic alphaproteobacterium isolated from marine sediment of the Yellow Sea, China.</title>
        <authorList>
            <person name="Zhang G."/>
            <person name="Xiong Q."/>
        </authorList>
    </citation>
    <scope>NUCLEOTIDE SEQUENCE [LARGE SCALE GENOMIC DNA]</scope>
    <source>
        <strain evidence="7">WRN-8</strain>
    </source>
</reference>
<evidence type="ECO:0000256" key="5">
    <source>
        <dbReference type="ARBA" id="ARBA00039227"/>
    </source>
</evidence>
<proteinExistence type="predicted"/>
<keyword evidence="2" id="KW-0238">DNA-binding</keyword>
<dbReference type="SUPFAM" id="SSF54909">
    <property type="entry name" value="Dimeric alpha+beta barrel"/>
    <property type="match status" value="1"/>
</dbReference>
<keyword evidence="3" id="KW-0010">Activator</keyword>
<dbReference type="Pfam" id="PF13412">
    <property type="entry name" value="HTH_24"/>
    <property type="match status" value="1"/>
</dbReference>
<evidence type="ECO:0000313" key="8">
    <source>
        <dbReference type="Proteomes" id="UP000218427"/>
    </source>
</evidence>
<dbReference type="PANTHER" id="PTHR30154">
    <property type="entry name" value="LEUCINE-RESPONSIVE REGULATORY PROTEIN"/>
    <property type="match status" value="1"/>
</dbReference>
<dbReference type="InterPro" id="IPR019885">
    <property type="entry name" value="Tscrpt_reg_HTH_AsnC-type_CS"/>
</dbReference>
<evidence type="ECO:0000313" key="7">
    <source>
        <dbReference type="EMBL" id="PCO04508.1"/>
    </source>
</evidence>
<dbReference type="PRINTS" id="PR00033">
    <property type="entry name" value="HTHASNC"/>
</dbReference>
<dbReference type="SUPFAM" id="SSF46785">
    <property type="entry name" value="Winged helix' DNA-binding domain"/>
    <property type="match status" value="1"/>
</dbReference>
<dbReference type="InterPro" id="IPR036388">
    <property type="entry name" value="WH-like_DNA-bd_sf"/>
</dbReference>
<dbReference type="RefSeq" id="WP_067086038.1">
    <property type="nucleotide sequence ID" value="NZ_LRFG02000005.1"/>
</dbReference>
<dbReference type="EMBL" id="LRFG02000005">
    <property type="protein sequence ID" value="PCO04508.1"/>
    <property type="molecule type" value="Genomic_DNA"/>
</dbReference>
<dbReference type="InterPro" id="IPR011008">
    <property type="entry name" value="Dimeric_a/b-barrel"/>
</dbReference>
<evidence type="ECO:0000256" key="3">
    <source>
        <dbReference type="ARBA" id="ARBA00023159"/>
    </source>
</evidence>
<dbReference type="PROSITE" id="PS00519">
    <property type="entry name" value="HTH_ASNC_1"/>
    <property type="match status" value="1"/>
</dbReference>
<keyword evidence="4" id="KW-0804">Transcription</keyword>
<dbReference type="SMART" id="SM00344">
    <property type="entry name" value="HTH_ASNC"/>
    <property type="match status" value="1"/>
</dbReference>
<evidence type="ECO:0000256" key="2">
    <source>
        <dbReference type="ARBA" id="ARBA00023125"/>
    </source>
</evidence>
<dbReference type="InterPro" id="IPR019887">
    <property type="entry name" value="Tscrpt_reg_AsnC/Lrp_C"/>
</dbReference>
<dbReference type="InterPro" id="IPR019888">
    <property type="entry name" value="Tscrpt_reg_AsnC-like"/>
</dbReference>
<gene>
    <name evidence="7" type="ORF">AWR36_013765</name>
</gene>